<protein>
    <submittedName>
        <fullName evidence="1">Uncharacterized protein</fullName>
    </submittedName>
</protein>
<accession>A0AAE0AE74</accession>
<proteinExistence type="predicted"/>
<organism evidence="1 2">
    <name type="scientific">Dipteronia sinensis</name>
    <dbReference type="NCBI Taxonomy" id="43782"/>
    <lineage>
        <taxon>Eukaryota</taxon>
        <taxon>Viridiplantae</taxon>
        <taxon>Streptophyta</taxon>
        <taxon>Embryophyta</taxon>
        <taxon>Tracheophyta</taxon>
        <taxon>Spermatophyta</taxon>
        <taxon>Magnoliopsida</taxon>
        <taxon>eudicotyledons</taxon>
        <taxon>Gunneridae</taxon>
        <taxon>Pentapetalae</taxon>
        <taxon>rosids</taxon>
        <taxon>malvids</taxon>
        <taxon>Sapindales</taxon>
        <taxon>Sapindaceae</taxon>
        <taxon>Hippocastanoideae</taxon>
        <taxon>Acereae</taxon>
        <taxon>Dipteronia</taxon>
    </lineage>
</organism>
<gene>
    <name evidence="1" type="ORF">Dsin_016398</name>
</gene>
<dbReference type="Proteomes" id="UP001281410">
    <property type="component" value="Unassembled WGS sequence"/>
</dbReference>
<evidence type="ECO:0000313" key="2">
    <source>
        <dbReference type="Proteomes" id="UP001281410"/>
    </source>
</evidence>
<dbReference type="AlphaFoldDB" id="A0AAE0AE74"/>
<dbReference type="EMBL" id="JANJYJ010000005">
    <property type="protein sequence ID" value="KAK3211692.1"/>
    <property type="molecule type" value="Genomic_DNA"/>
</dbReference>
<evidence type="ECO:0000313" key="1">
    <source>
        <dbReference type="EMBL" id="KAK3211692.1"/>
    </source>
</evidence>
<sequence length="60" mass="7161">MGERTFMFTGTTTFMGKNFKVERFYRDYICLKDSWDSAMYELLGLESVLGEKFRQEVFIP</sequence>
<name>A0AAE0AE74_9ROSI</name>
<keyword evidence="2" id="KW-1185">Reference proteome</keyword>
<reference evidence="1" key="1">
    <citation type="journal article" date="2023" name="Plant J.">
        <title>Genome sequences and population genomics provide insights into the demographic history, inbreeding, and mutation load of two 'living fossil' tree species of Dipteronia.</title>
        <authorList>
            <person name="Feng Y."/>
            <person name="Comes H.P."/>
            <person name="Chen J."/>
            <person name="Zhu S."/>
            <person name="Lu R."/>
            <person name="Zhang X."/>
            <person name="Li P."/>
            <person name="Qiu J."/>
            <person name="Olsen K.M."/>
            <person name="Qiu Y."/>
        </authorList>
    </citation>
    <scope>NUCLEOTIDE SEQUENCE</scope>
    <source>
        <strain evidence="1">NBL</strain>
    </source>
</reference>
<comment type="caution">
    <text evidence="1">The sequence shown here is derived from an EMBL/GenBank/DDBJ whole genome shotgun (WGS) entry which is preliminary data.</text>
</comment>